<sequence length="68" mass="7379">MRVFLSLPLAFLALTATPAEAAKILILTDPMTLERRMVVIEEPGPDRIFLCAMPPAVAGCKDVTPKAR</sequence>
<reference evidence="2 3" key="1">
    <citation type="submission" date="2022-05" db="EMBL/GenBank/DDBJ databases">
        <title>S8-45 Sphingomonas ultraviolaceadurans.</title>
        <authorList>
            <person name="Liu Y."/>
        </authorList>
    </citation>
    <scope>NUCLEOTIDE SEQUENCE [LARGE SCALE GENOMIC DNA]</scope>
    <source>
        <strain evidence="2 3">S8-45</strain>
    </source>
</reference>
<dbReference type="RefSeq" id="WP_249503773.1">
    <property type="nucleotide sequence ID" value="NZ_CP097253.1"/>
</dbReference>
<protein>
    <submittedName>
        <fullName evidence="2">Uncharacterized protein</fullName>
    </submittedName>
</protein>
<feature type="chain" id="PRO_5045504262" evidence="1">
    <location>
        <begin position="22"/>
        <end position="68"/>
    </location>
</feature>
<organism evidence="2 3">
    <name type="scientific">Sphingomonas glaciei</name>
    <dbReference type="NCBI Taxonomy" id="2938948"/>
    <lineage>
        <taxon>Bacteria</taxon>
        <taxon>Pseudomonadati</taxon>
        <taxon>Pseudomonadota</taxon>
        <taxon>Alphaproteobacteria</taxon>
        <taxon>Sphingomonadales</taxon>
        <taxon>Sphingomonadaceae</taxon>
        <taxon>Sphingomonas</taxon>
    </lineage>
</organism>
<dbReference type="Proteomes" id="UP000831921">
    <property type="component" value="Chromosome"/>
</dbReference>
<name>A0ABY5MVI2_9SPHN</name>
<gene>
    <name evidence="2" type="ORF">M1K48_13885</name>
</gene>
<dbReference type="EMBL" id="CP097253">
    <property type="protein sequence ID" value="UUR07994.1"/>
    <property type="molecule type" value="Genomic_DNA"/>
</dbReference>
<proteinExistence type="predicted"/>
<feature type="signal peptide" evidence="1">
    <location>
        <begin position="1"/>
        <end position="21"/>
    </location>
</feature>
<evidence type="ECO:0000256" key="1">
    <source>
        <dbReference type="SAM" id="SignalP"/>
    </source>
</evidence>
<accession>A0ABY5MVI2</accession>
<keyword evidence="1" id="KW-0732">Signal</keyword>
<evidence type="ECO:0000313" key="2">
    <source>
        <dbReference type="EMBL" id="UUR07994.1"/>
    </source>
</evidence>
<keyword evidence="3" id="KW-1185">Reference proteome</keyword>
<evidence type="ECO:0000313" key="3">
    <source>
        <dbReference type="Proteomes" id="UP000831921"/>
    </source>
</evidence>